<dbReference type="STRING" id="1484053.SAMN05444274_101352"/>
<feature type="transmembrane region" description="Helical" evidence="9">
    <location>
        <begin position="590"/>
        <end position="609"/>
    </location>
</feature>
<feature type="site" description="Determinant of potassium dependence" evidence="9">
    <location>
        <position position="509"/>
    </location>
</feature>
<comment type="catalytic activity">
    <reaction evidence="9">
        <text>Na(+)(in) + diphosphate + H2O = Na(+)(out) + 2 phosphate + H(+)</text>
        <dbReference type="Rhea" id="RHEA:57884"/>
        <dbReference type="ChEBI" id="CHEBI:15377"/>
        <dbReference type="ChEBI" id="CHEBI:15378"/>
        <dbReference type="ChEBI" id="CHEBI:29101"/>
        <dbReference type="ChEBI" id="CHEBI:33019"/>
        <dbReference type="ChEBI" id="CHEBI:43474"/>
        <dbReference type="EC" id="7.2.3.1"/>
    </reaction>
</comment>
<evidence type="ECO:0000256" key="8">
    <source>
        <dbReference type="ARBA" id="ARBA00023136"/>
    </source>
</evidence>
<protein>
    <recommendedName>
        <fullName evidence="9">Putative K(+)-stimulated pyrophosphate-energized sodium pump</fullName>
        <ecNumber evidence="9">7.2.3.1</ecNumber>
    </recommendedName>
    <alternativeName>
        <fullName evidence="9">Membrane-bound sodium-translocating pyrophosphatase</fullName>
    </alternativeName>
    <alternativeName>
        <fullName evidence="9">Pyrophosphate-energized inorganic pyrophosphatase</fullName>
        <shortName evidence="9">Na(+)-PPase</shortName>
    </alternativeName>
</protein>
<keyword evidence="7 9" id="KW-0406">Ion transport</keyword>
<keyword evidence="4 9" id="KW-0460">Magnesium</keyword>
<dbReference type="GO" id="GO:0009678">
    <property type="term" value="F:diphosphate hydrolysis-driven proton transmembrane transporter activity"/>
    <property type="evidence" value="ECO:0007669"/>
    <property type="project" value="UniProtKB-UniRule"/>
</dbReference>
<dbReference type="GO" id="GO:0012505">
    <property type="term" value="C:endomembrane system"/>
    <property type="evidence" value="ECO:0007669"/>
    <property type="project" value="UniProtKB-SubCell"/>
</dbReference>
<feature type="transmembrane region" description="Helical" evidence="9">
    <location>
        <begin position="131"/>
        <end position="151"/>
    </location>
</feature>
<keyword evidence="11" id="KW-1185">Reference proteome</keyword>
<dbReference type="Proteomes" id="UP000184164">
    <property type="component" value="Unassembled WGS sequence"/>
</dbReference>
<reference evidence="10 11" key="1">
    <citation type="submission" date="2016-11" db="EMBL/GenBank/DDBJ databases">
        <authorList>
            <person name="Jaros S."/>
            <person name="Januszkiewicz K."/>
            <person name="Wedrychowicz H."/>
        </authorList>
    </citation>
    <scope>NUCLEOTIDE SEQUENCE [LARGE SCALE GENOMIC DNA]</scope>
    <source>
        <strain evidence="10 11">DSM 26910</strain>
    </source>
</reference>
<evidence type="ECO:0000256" key="9">
    <source>
        <dbReference type="HAMAP-Rule" id="MF_01129"/>
    </source>
</evidence>
<keyword evidence="9" id="KW-0915">Sodium</keyword>
<comment type="similarity">
    <text evidence="9">Belongs to the H(+)-translocating pyrophosphatase (TC 3.A.10) family. K(+)-stimulated subfamily.</text>
</comment>
<keyword evidence="8 9" id="KW-0472">Membrane</keyword>
<keyword evidence="2 9" id="KW-0813">Transport</keyword>
<dbReference type="NCBIfam" id="NF001954">
    <property type="entry name" value="PRK00733.2-2"/>
    <property type="match status" value="1"/>
</dbReference>
<dbReference type="GO" id="GO:0000287">
    <property type="term" value="F:magnesium ion binding"/>
    <property type="evidence" value="ECO:0007669"/>
    <property type="project" value="UniProtKB-UniRule"/>
</dbReference>
<dbReference type="OrthoDB" id="9808652at2"/>
<feature type="transmembrane region" description="Helical" evidence="9">
    <location>
        <begin position="369"/>
        <end position="390"/>
    </location>
</feature>
<proteinExistence type="inferred from homology"/>
<dbReference type="PIRSF" id="PIRSF001265">
    <property type="entry name" value="H+-PPase"/>
    <property type="match status" value="1"/>
</dbReference>
<feature type="transmembrane region" description="Helical" evidence="9">
    <location>
        <begin position="447"/>
        <end position="470"/>
    </location>
</feature>
<name>A0A1M4TGC4_9BACT</name>
<evidence type="ECO:0000256" key="2">
    <source>
        <dbReference type="ARBA" id="ARBA00022448"/>
    </source>
</evidence>
<dbReference type="EMBL" id="FQUM01000001">
    <property type="protein sequence ID" value="SHE43496.1"/>
    <property type="molecule type" value="Genomic_DNA"/>
</dbReference>
<feature type="transmembrane region" description="Helical" evidence="9">
    <location>
        <begin position="753"/>
        <end position="774"/>
    </location>
</feature>
<feature type="transmembrane region" description="Helical" evidence="9">
    <location>
        <begin position="57"/>
        <end position="75"/>
    </location>
</feature>
<organism evidence="10 11">
    <name type="scientific">Mariniphaga anaerophila</name>
    <dbReference type="NCBI Taxonomy" id="1484053"/>
    <lineage>
        <taxon>Bacteria</taxon>
        <taxon>Pseudomonadati</taxon>
        <taxon>Bacteroidota</taxon>
        <taxon>Bacteroidia</taxon>
        <taxon>Marinilabiliales</taxon>
        <taxon>Prolixibacteraceae</taxon>
        <taxon>Mariniphaga</taxon>
    </lineage>
</organism>
<evidence type="ECO:0000256" key="7">
    <source>
        <dbReference type="ARBA" id="ARBA00023065"/>
    </source>
</evidence>
<feature type="transmembrane region" description="Helical" evidence="9">
    <location>
        <begin position="514"/>
        <end position="532"/>
    </location>
</feature>
<dbReference type="GO" id="GO:0004427">
    <property type="term" value="F:inorganic diphosphate phosphatase activity"/>
    <property type="evidence" value="ECO:0007669"/>
    <property type="project" value="UniProtKB-UniRule"/>
</dbReference>
<dbReference type="HAMAP" id="MF_01129">
    <property type="entry name" value="PPase_energized_pump"/>
    <property type="match status" value="1"/>
</dbReference>
<keyword evidence="9" id="KW-1003">Cell membrane</keyword>
<comment type="caution">
    <text evidence="9">Lacks conserved residue(s) required for the propagation of feature annotation.</text>
</comment>
<feature type="transmembrane region" description="Helical" evidence="9">
    <location>
        <begin position="663"/>
        <end position="690"/>
    </location>
</feature>
<feature type="transmembrane region" description="Helical" evidence="9">
    <location>
        <begin position="81"/>
        <end position="101"/>
    </location>
</feature>
<feature type="transmembrane region" description="Helical" evidence="9">
    <location>
        <begin position="300"/>
        <end position="325"/>
    </location>
</feature>
<comment type="subcellular location">
    <subcellularLocation>
        <location evidence="9">Cell membrane</location>
        <topology evidence="9">Multi-pass membrane protein</topology>
    </subcellularLocation>
    <subcellularLocation>
        <location evidence="1">Endomembrane system</location>
        <topology evidence="1">Multi-pass membrane protein</topology>
    </subcellularLocation>
</comment>
<keyword evidence="3 9" id="KW-0812">Transmembrane</keyword>
<evidence type="ECO:0000256" key="4">
    <source>
        <dbReference type="ARBA" id="ARBA00022842"/>
    </source>
</evidence>
<dbReference type="AlphaFoldDB" id="A0A1M4TGC4"/>
<keyword evidence="9" id="KW-0630">Potassium</keyword>
<dbReference type="Pfam" id="PF03030">
    <property type="entry name" value="H_PPase"/>
    <property type="match status" value="1"/>
</dbReference>
<evidence type="ECO:0000256" key="3">
    <source>
        <dbReference type="ARBA" id="ARBA00022692"/>
    </source>
</evidence>
<keyword evidence="5 9" id="KW-1278">Translocase</keyword>
<comment type="cofactor">
    <cofactor evidence="9">
        <name>Mg(2+)</name>
        <dbReference type="ChEBI" id="CHEBI:18420"/>
    </cofactor>
</comment>
<comment type="activity regulation">
    <text evidence="9">Requires K(+) for maximal activity.</text>
</comment>
<comment type="subunit">
    <text evidence="9">Homodimer.</text>
</comment>
<evidence type="ECO:0000256" key="5">
    <source>
        <dbReference type="ARBA" id="ARBA00022967"/>
    </source>
</evidence>
<feature type="transmembrane region" description="Helical" evidence="9">
    <location>
        <begin position="411"/>
        <end position="441"/>
    </location>
</feature>
<evidence type="ECO:0000256" key="1">
    <source>
        <dbReference type="ARBA" id="ARBA00004127"/>
    </source>
</evidence>
<keyword evidence="9" id="KW-0739">Sodium transport</keyword>
<dbReference type="RefSeq" id="WP_072998347.1">
    <property type="nucleotide sequence ID" value="NZ_FQUM01000001.1"/>
</dbReference>
<accession>A0A1M4TGC4</accession>
<gene>
    <name evidence="9" type="primary">hppA</name>
    <name evidence="10" type="ORF">SAMN05444274_101352</name>
</gene>
<dbReference type="GO" id="GO:0006814">
    <property type="term" value="P:sodium ion transport"/>
    <property type="evidence" value="ECO:0007669"/>
    <property type="project" value="UniProtKB-UniRule"/>
</dbReference>
<dbReference type="EC" id="7.2.3.1" evidence="9"/>
<feature type="transmembrane region" description="Helical" evidence="9">
    <location>
        <begin position="337"/>
        <end position="363"/>
    </location>
</feature>
<dbReference type="NCBIfam" id="NF001960">
    <property type="entry name" value="PRK00733.3-5"/>
    <property type="match status" value="1"/>
</dbReference>
<evidence type="ECO:0000313" key="10">
    <source>
        <dbReference type="EMBL" id="SHE43496.1"/>
    </source>
</evidence>
<comment type="function">
    <text evidence="9">Sodium pump that utilizes the energy of pyrophosphate hydrolysis as the driving force for Na(+) movement across the membrane.</text>
</comment>
<sequence>MSNIFFLVPFASLLALAFAWVFFKSMMKNSEGTPRMKEIAQYVREGAMAYLKRQYKVVTIVFVILFILLTIMAYFNVQNPFVPIAFLSGGFFSGLCGFLGMKTATFASARTAHGASQSLNKGLQVAFRSGAVMGLVVVGFALLDIAAWFLILNDLVYTPDNMANGLHFLGLDFVHAHPEYVVNGVISEVGEKAKLVEITVTMLTFGMGASTQALFARVGGGIYTKAADVGADLVGKVEAGIPEDDPRNPATIADNVGDNVGDVAGMGADLYESYAGSILATAALGASLPALVMKDAGLTAYQAVLAPMVVAAIGIILSIIGIFMVRTKESATQKNLLNALLLGTGGSSLLILIAMIGLVMLGWVTWGVFWAVVIGLAAGVIIGQATEYYTSDEYKPTKGIAKQAQQGPATTIIDGIAVGMYSTWIPVVTIVLGIMGAFWAAGGAQHFAMGVYGIGFAAVGMLSTLGITLATDAFGPIADNAGGNAEMAELDPQVRERTDALDMLGNTTAATGKGFAIGSAALTAMALISAYMEEVRLWFDKIAKTGEGFVTKGGYVFYNDVVPAVEEGVRTVKISAASVKDFSAAYDITLFNPLFLGGLFLGAMMAFVFSAMTMKAVGRAAGAMVEEVRRQFREIKGILEGKAVPEYAKCVEISTRGAQREMLLPSLVAIIVPVVVGATMGVAGVVGLLAGGLTSGFTLAVYMNNAGGAWDNAKKFIEKGNYGGKGGEAHKAGVVGDTVGDPFKDTSGPSLNILIKLMTMVSVVMAGLTVTLSLL</sequence>
<dbReference type="GO" id="GO:0030955">
    <property type="term" value="F:potassium ion binding"/>
    <property type="evidence" value="ECO:0007669"/>
    <property type="project" value="UniProtKB-UniRule"/>
</dbReference>
<keyword evidence="6 9" id="KW-1133">Transmembrane helix</keyword>
<evidence type="ECO:0000313" key="11">
    <source>
        <dbReference type="Proteomes" id="UP000184164"/>
    </source>
</evidence>
<dbReference type="GO" id="GO:0005886">
    <property type="term" value="C:plasma membrane"/>
    <property type="evidence" value="ECO:0007669"/>
    <property type="project" value="UniProtKB-SubCell"/>
</dbReference>
<dbReference type="InterPro" id="IPR004131">
    <property type="entry name" value="PPase-energised_H-pump"/>
</dbReference>
<dbReference type="PANTHER" id="PTHR31998">
    <property type="entry name" value="K(+)-INSENSITIVE PYROPHOSPHATE-ENERGIZED PROTON PUMP"/>
    <property type="match status" value="1"/>
</dbReference>
<feature type="transmembrane region" description="Helical" evidence="9">
    <location>
        <begin position="6"/>
        <end position="23"/>
    </location>
</feature>
<evidence type="ECO:0000256" key="6">
    <source>
        <dbReference type="ARBA" id="ARBA00022989"/>
    </source>
</evidence>